<proteinExistence type="predicted"/>
<dbReference type="Proteomes" id="UP001175227">
    <property type="component" value="Unassembled WGS sequence"/>
</dbReference>
<name>A0AA39N9G9_9AGAR</name>
<organism evidence="1 2">
    <name type="scientific">Armillaria novae-zelandiae</name>
    <dbReference type="NCBI Taxonomy" id="153914"/>
    <lineage>
        <taxon>Eukaryota</taxon>
        <taxon>Fungi</taxon>
        <taxon>Dikarya</taxon>
        <taxon>Basidiomycota</taxon>
        <taxon>Agaricomycotina</taxon>
        <taxon>Agaricomycetes</taxon>
        <taxon>Agaricomycetidae</taxon>
        <taxon>Agaricales</taxon>
        <taxon>Marasmiineae</taxon>
        <taxon>Physalacriaceae</taxon>
        <taxon>Armillaria</taxon>
    </lineage>
</organism>
<evidence type="ECO:0000313" key="1">
    <source>
        <dbReference type="EMBL" id="KAK0461478.1"/>
    </source>
</evidence>
<sequence length="229" mass="24871">MVTIKNKKHRVLKAHTYEKEEPVPVKAEELDTITQAAALPSYGCTQCSSSIQNQPCLFLGWGKQCNNCEAASKSLCTFRAEPVQCYFARKELAKCVEATPKTLLSTSLRAAPMLLLTRLSYSEPASRSFPRSAPMLPVARAGTLFLAWFSRIVTLKTESAPLFRSLFLVEREPSLPLDPGPSSLPAFTAIVQVSSPSDSLVDGDEVQGELNELESLPIRPAPGESATAA</sequence>
<gene>
    <name evidence="1" type="ORF">IW261DRAFT_1428574</name>
</gene>
<evidence type="ECO:0000313" key="2">
    <source>
        <dbReference type="Proteomes" id="UP001175227"/>
    </source>
</evidence>
<keyword evidence="2" id="KW-1185">Reference proteome</keyword>
<dbReference type="EMBL" id="JAUEPR010000152">
    <property type="protein sequence ID" value="KAK0461478.1"/>
    <property type="molecule type" value="Genomic_DNA"/>
</dbReference>
<protein>
    <submittedName>
        <fullName evidence="1">Uncharacterized protein</fullName>
    </submittedName>
</protein>
<accession>A0AA39N9G9</accession>
<reference evidence="1" key="1">
    <citation type="submission" date="2023-06" db="EMBL/GenBank/DDBJ databases">
        <authorList>
            <consortium name="Lawrence Berkeley National Laboratory"/>
            <person name="Ahrendt S."/>
            <person name="Sahu N."/>
            <person name="Indic B."/>
            <person name="Wong-Bajracharya J."/>
            <person name="Merenyi Z."/>
            <person name="Ke H.-M."/>
            <person name="Monk M."/>
            <person name="Kocsube S."/>
            <person name="Drula E."/>
            <person name="Lipzen A."/>
            <person name="Balint B."/>
            <person name="Henrissat B."/>
            <person name="Andreopoulos B."/>
            <person name="Martin F.M."/>
            <person name="Harder C.B."/>
            <person name="Rigling D."/>
            <person name="Ford K.L."/>
            <person name="Foster G.D."/>
            <person name="Pangilinan J."/>
            <person name="Papanicolaou A."/>
            <person name="Barry K."/>
            <person name="LaButti K."/>
            <person name="Viragh M."/>
            <person name="Koriabine M."/>
            <person name="Yan M."/>
            <person name="Riley R."/>
            <person name="Champramary S."/>
            <person name="Plett K.L."/>
            <person name="Tsai I.J."/>
            <person name="Slot J."/>
            <person name="Sipos G."/>
            <person name="Plett J."/>
            <person name="Nagy L.G."/>
            <person name="Grigoriev I.V."/>
        </authorList>
    </citation>
    <scope>NUCLEOTIDE SEQUENCE</scope>
    <source>
        <strain evidence="1">ICMP 16352</strain>
    </source>
</reference>
<comment type="caution">
    <text evidence="1">The sequence shown here is derived from an EMBL/GenBank/DDBJ whole genome shotgun (WGS) entry which is preliminary data.</text>
</comment>
<dbReference type="AlphaFoldDB" id="A0AA39N9G9"/>